<organism evidence="1 3">
    <name type="scientific">Flagellimonas aequoris</name>
    <dbReference type="NCBI Taxonomy" id="2306997"/>
    <lineage>
        <taxon>Bacteria</taxon>
        <taxon>Pseudomonadati</taxon>
        <taxon>Bacteroidota</taxon>
        <taxon>Flavobacteriia</taxon>
        <taxon>Flavobacteriales</taxon>
        <taxon>Flavobacteriaceae</taxon>
        <taxon>Flagellimonas</taxon>
    </lineage>
</organism>
<evidence type="ECO:0000313" key="4">
    <source>
        <dbReference type="Proteomes" id="UP000321528"/>
    </source>
</evidence>
<evidence type="ECO:0000313" key="3">
    <source>
        <dbReference type="Proteomes" id="UP000284189"/>
    </source>
</evidence>
<reference evidence="1 3" key="1">
    <citation type="submission" date="2018-08" db="EMBL/GenBank/DDBJ databases">
        <title>Proposal of Muricauda 72 sp.nov. and Muricauda NH166 sp.nov., isolated from seawater.</title>
        <authorList>
            <person name="Cheng H."/>
            <person name="Wu Y.-H."/>
            <person name="Guo L.-L."/>
            <person name="Xu X.-W."/>
        </authorList>
    </citation>
    <scope>NUCLEOTIDE SEQUENCE [LARGE SCALE GENOMIC DNA]</scope>
    <source>
        <strain evidence="1 3">NH166</strain>
    </source>
</reference>
<dbReference type="InterPro" id="IPR011990">
    <property type="entry name" value="TPR-like_helical_dom_sf"/>
</dbReference>
<sequence>MIPQKEKSIMKRYTKIYCSLLLIGLIGCDNVDFGETNVDPDAPTTVVSSGLLTNAEKTISSLVTDEIGDLYTQHISQITYTDGSRYVTQNWDSDYLYKGALTDLQTIINVNSDENMAAGQTVYGSNANQIAVARLIKAYIYQYMTDTWGMMPYSGALQGLDNPYPVFDTQETIYDSLFTEIDEAIAQMDGGTGPVGDQLFGGDMERWKQFGNTMKLIMALRLSNVYPSPTGYAATKFKEAMTGAISSSDENILYPFLADDNNDNPWQDNFQTREDYAVSDVLIDRLIADSDPRLSVYAEYTRTSVSNGTPEYVGMPYGLPNSEILASDVSFISSNVIYNGEFPGMIYMYYQVAFSYAEAVELGWIAGSASDYYEAGITASFEYWGAEGLSEYLAAFPLSTDSATAMQQIAEEKWKALYLQGWESWMEWKRIGYPVLEPATMPLNGDDVPVRHGYDNDYPSNNTENYNAAVSAQGPDNLGTHVWWDTTHPITNQ</sequence>
<gene>
    <name evidence="1" type="ORF">D2U88_02365</name>
    <name evidence="2" type="ORF">FQ019_02345</name>
</gene>
<dbReference type="AlphaFoldDB" id="A0A418NBN9"/>
<reference evidence="2 4" key="2">
    <citation type="submission" date="2019-07" db="EMBL/GenBank/DDBJ databases">
        <title>Draft genome of two Muricauda strains isolated from deep sea.</title>
        <authorList>
            <person name="Sun C."/>
        </authorList>
    </citation>
    <scope>NUCLEOTIDE SEQUENCE [LARGE SCALE GENOMIC DNA]</scope>
    <source>
        <strain evidence="2 4">NH166</strain>
    </source>
</reference>
<evidence type="ECO:0000313" key="2">
    <source>
        <dbReference type="EMBL" id="TXK07588.1"/>
    </source>
</evidence>
<dbReference type="EMBL" id="VNWL01000007">
    <property type="protein sequence ID" value="TXK07588.1"/>
    <property type="molecule type" value="Genomic_DNA"/>
</dbReference>
<dbReference type="EMBL" id="QXFJ01000008">
    <property type="protein sequence ID" value="RIV73901.1"/>
    <property type="molecule type" value="Genomic_DNA"/>
</dbReference>
<dbReference type="OrthoDB" id="725917at2"/>
<proteinExistence type="predicted"/>
<dbReference type="InterPro" id="IPR041662">
    <property type="entry name" value="SusD-like_2"/>
</dbReference>
<dbReference type="PROSITE" id="PS51257">
    <property type="entry name" value="PROKAR_LIPOPROTEIN"/>
    <property type="match status" value="1"/>
</dbReference>
<dbReference type="Proteomes" id="UP000321528">
    <property type="component" value="Unassembled WGS sequence"/>
</dbReference>
<keyword evidence="4" id="KW-1185">Reference proteome</keyword>
<name>A0A418NBN9_9FLAO</name>
<protein>
    <submittedName>
        <fullName evidence="1">SusD/RagB family nutrient-binding outer membrane lipoprotein</fullName>
    </submittedName>
</protein>
<comment type="caution">
    <text evidence="1">The sequence shown here is derived from an EMBL/GenBank/DDBJ whole genome shotgun (WGS) entry which is preliminary data.</text>
</comment>
<keyword evidence="1" id="KW-0449">Lipoprotein</keyword>
<accession>A0A418NBN9</accession>
<dbReference type="Pfam" id="PF12771">
    <property type="entry name" value="SusD-like_2"/>
    <property type="match status" value="1"/>
</dbReference>
<dbReference type="Gene3D" id="1.25.40.390">
    <property type="match status" value="1"/>
</dbReference>
<dbReference type="SUPFAM" id="SSF48452">
    <property type="entry name" value="TPR-like"/>
    <property type="match status" value="1"/>
</dbReference>
<dbReference type="Proteomes" id="UP000284189">
    <property type="component" value="Unassembled WGS sequence"/>
</dbReference>
<evidence type="ECO:0000313" key="1">
    <source>
        <dbReference type="EMBL" id="RIV73901.1"/>
    </source>
</evidence>